<dbReference type="STRING" id="926566.Terro_0916"/>
<keyword evidence="2" id="KW-0560">Oxidoreductase</keyword>
<evidence type="ECO:0000313" key="5">
    <source>
        <dbReference type="EMBL" id="AFL87238.1"/>
    </source>
</evidence>
<dbReference type="Pfam" id="PF04030">
    <property type="entry name" value="ALO"/>
    <property type="match status" value="1"/>
</dbReference>
<dbReference type="KEGG" id="trs:Terro_0916"/>
<dbReference type="GO" id="GO:0071949">
    <property type="term" value="F:FAD binding"/>
    <property type="evidence" value="ECO:0007669"/>
    <property type="project" value="InterPro"/>
</dbReference>
<dbReference type="PATRIC" id="fig|926566.3.peg.895"/>
<dbReference type="Pfam" id="PF01565">
    <property type="entry name" value="FAD_binding_4"/>
    <property type="match status" value="1"/>
</dbReference>
<dbReference type="InterPro" id="IPR010031">
    <property type="entry name" value="FAD_lactone_oxidase-like"/>
</dbReference>
<dbReference type="Gene3D" id="3.30.465.10">
    <property type="match status" value="1"/>
</dbReference>
<sequence>MDRRELLKTSALLMAAAPLARAANVPEDHANVPRTNWSKNFHYSTSRVYAPTTPEEVPAIVLENGHLKGLGSRHCFNNIADSQYAQISMREVKGIQIDEAAQTVTVGAGIAYGELAPVLDKAGFALANLASLPHISVGGTIATATHGSGVGNKNLSSATRAIEIVKADGSILRLSRDTDGERFRMAVVHLGALGVLTKVTLDIVPRFDMSQVVYRNLSFDQLEHNLDTILSSGYSVSLFTDWQRNRVNQVWIKDKATADAPQKPLPPMFYGATLQTAKLHPIDDHPADACTEQMGSVGPWYLRLPHFKMEFTPSSGEELQTEYFVARKDGYRAIRAVEKLRDKITPHLFITEIRTIAADDLPMSMAYQRDSMAIHFTWKPEEPTVRKLLPEIEAALAPFGVRPHWGKIFEIPPSYLHKQYPALPRFRAMAQALDPGGKFRNAYLDRNIFGA</sequence>
<dbReference type="Gene3D" id="3.30.70.2530">
    <property type="match status" value="1"/>
</dbReference>
<dbReference type="PANTHER" id="PTHR43762">
    <property type="entry name" value="L-GULONOLACTONE OXIDASE"/>
    <property type="match status" value="1"/>
</dbReference>
<dbReference type="PROSITE" id="PS51387">
    <property type="entry name" value="FAD_PCMH"/>
    <property type="match status" value="1"/>
</dbReference>
<keyword evidence="3" id="KW-0732">Signal</keyword>
<dbReference type="eggNOG" id="COG0277">
    <property type="taxonomic scope" value="Bacteria"/>
</dbReference>
<dbReference type="EMBL" id="CP003379">
    <property type="protein sequence ID" value="AFL87238.1"/>
    <property type="molecule type" value="Genomic_DNA"/>
</dbReference>
<proteinExistence type="predicted"/>
<dbReference type="SUPFAM" id="SSF56176">
    <property type="entry name" value="FAD-binding/transporter-associated domain-like"/>
    <property type="match status" value="1"/>
</dbReference>
<protein>
    <submittedName>
        <fullName evidence="5">FAD/FMN-dependent dehydrogenase</fullName>
    </submittedName>
</protein>
<dbReference type="InterPro" id="IPR016171">
    <property type="entry name" value="Vanillyl_alc_oxidase_C-sub2"/>
</dbReference>
<accession>I3ZDC0</accession>
<dbReference type="RefSeq" id="WP_014784807.1">
    <property type="nucleotide sequence ID" value="NC_018014.1"/>
</dbReference>
<dbReference type="InterPro" id="IPR016169">
    <property type="entry name" value="FAD-bd_PCMH_sub2"/>
</dbReference>
<evidence type="ECO:0000256" key="1">
    <source>
        <dbReference type="ARBA" id="ARBA00022827"/>
    </source>
</evidence>
<feature type="signal peptide" evidence="3">
    <location>
        <begin position="1"/>
        <end position="22"/>
    </location>
</feature>
<dbReference type="Proteomes" id="UP000006056">
    <property type="component" value="Chromosome"/>
</dbReference>
<dbReference type="Gene3D" id="1.10.45.10">
    <property type="entry name" value="Vanillyl-alcohol Oxidase, Chain A, domain 4"/>
    <property type="match status" value="1"/>
</dbReference>
<dbReference type="Gene3D" id="3.30.43.10">
    <property type="entry name" value="Uridine Diphospho-n-acetylenolpyruvylglucosamine Reductase, domain 2"/>
    <property type="match status" value="1"/>
</dbReference>
<evidence type="ECO:0000256" key="2">
    <source>
        <dbReference type="ARBA" id="ARBA00023002"/>
    </source>
</evidence>
<dbReference type="PIRSF" id="PIRSF000136">
    <property type="entry name" value="LGO_GLO"/>
    <property type="match status" value="1"/>
</dbReference>
<gene>
    <name evidence="5" type="ordered locus">Terro_0916</name>
</gene>
<dbReference type="GO" id="GO:0016020">
    <property type="term" value="C:membrane"/>
    <property type="evidence" value="ECO:0007669"/>
    <property type="project" value="InterPro"/>
</dbReference>
<name>I3ZDC0_TERRK</name>
<dbReference type="GO" id="GO:0080049">
    <property type="term" value="F:L-gulono-1,4-lactone dehydrogenase activity"/>
    <property type="evidence" value="ECO:0007669"/>
    <property type="project" value="TreeGrafter"/>
</dbReference>
<keyword evidence="1" id="KW-0285">Flavoprotein</keyword>
<evidence type="ECO:0000313" key="6">
    <source>
        <dbReference type="Proteomes" id="UP000006056"/>
    </source>
</evidence>
<reference evidence="5 6" key="1">
    <citation type="submission" date="2012-06" db="EMBL/GenBank/DDBJ databases">
        <title>Complete genome of Terriglobus roseus DSM 18391.</title>
        <authorList>
            <consortium name="US DOE Joint Genome Institute (JGI-PGF)"/>
            <person name="Lucas S."/>
            <person name="Copeland A."/>
            <person name="Lapidus A."/>
            <person name="Glavina del Rio T."/>
            <person name="Dalin E."/>
            <person name="Tice H."/>
            <person name="Bruce D."/>
            <person name="Goodwin L."/>
            <person name="Pitluck S."/>
            <person name="Peters L."/>
            <person name="Mikhailova N."/>
            <person name="Munk A.C.C."/>
            <person name="Kyrpides N."/>
            <person name="Mavromatis K."/>
            <person name="Ivanova N."/>
            <person name="Brettin T."/>
            <person name="Detter J.C."/>
            <person name="Han C."/>
            <person name="Larimer F."/>
            <person name="Land M."/>
            <person name="Hauser L."/>
            <person name="Markowitz V."/>
            <person name="Cheng J.-F."/>
            <person name="Hugenholtz P."/>
            <person name="Woyke T."/>
            <person name="Wu D."/>
            <person name="Brambilla E."/>
            <person name="Klenk H.-P."/>
            <person name="Eisen J.A."/>
        </authorList>
    </citation>
    <scope>NUCLEOTIDE SEQUENCE [LARGE SCALE GENOMIC DNA]</scope>
    <source>
        <strain evidence="6">DSM 18391 / NRRL B-41598 / KBS 63</strain>
    </source>
</reference>
<dbReference type="Gene3D" id="3.30.70.2520">
    <property type="match status" value="1"/>
</dbReference>
<dbReference type="AlphaFoldDB" id="I3ZDC0"/>
<keyword evidence="1" id="KW-0274">FAD</keyword>
<feature type="domain" description="FAD-binding PCMH-type" evidence="4">
    <location>
        <begin position="41"/>
        <end position="206"/>
    </location>
</feature>
<feature type="chain" id="PRO_5003683912" evidence="3">
    <location>
        <begin position="23"/>
        <end position="451"/>
    </location>
</feature>
<dbReference type="OrthoDB" id="9800184at2"/>
<evidence type="ECO:0000256" key="3">
    <source>
        <dbReference type="SAM" id="SignalP"/>
    </source>
</evidence>
<dbReference type="InterPro" id="IPR006094">
    <property type="entry name" value="Oxid_FAD_bind_N"/>
</dbReference>
<dbReference type="PANTHER" id="PTHR43762:SF1">
    <property type="entry name" value="D-ARABINONO-1,4-LACTONE OXIDASE"/>
    <property type="match status" value="1"/>
</dbReference>
<dbReference type="InterPro" id="IPR036318">
    <property type="entry name" value="FAD-bd_PCMH-like_sf"/>
</dbReference>
<dbReference type="InterPro" id="IPR007173">
    <property type="entry name" value="ALO_C"/>
</dbReference>
<dbReference type="InterPro" id="IPR016166">
    <property type="entry name" value="FAD-bd_PCMH"/>
</dbReference>
<dbReference type="GO" id="GO:0003885">
    <property type="term" value="F:D-arabinono-1,4-lactone oxidase activity"/>
    <property type="evidence" value="ECO:0007669"/>
    <property type="project" value="InterPro"/>
</dbReference>
<dbReference type="HOGENOM" id="CLU_003896_4_2_0"/>
<dbReference type="InterPro" id="IPR016167">
    <property type="entry name" value="FAD-bd_PCMH_sub1"/>
</dbReference>
<keyword evidence="6" id="KW-1185">Reference proteome</keyword>
<dbReference type="SMR" id="I3ZDC0"/>
<evidence type="ECO:0000259" key="4">
    <source>
        <dbReference type="PROSITE" id="PS51387"/>
    </source>
</evidence>
<organism evidence="5 6">
    <name type="scientific">Terriglobus roseus (strain DSM 18391 / NRRL B-41598 / KBS 63)</name>
    <dbReference type="NCBI Taxonomy" id="926566"/>
    <lineage>
        <taxon>Bacteria</taxon>
        <taxon>Pseudomonadati</taxon>
        <taxon>Acidobacteriota</taxon>
        <taxon>Terriglobia</taxon>
        <taxon>Terriglobales</taxon>
        <taxon>Acidobacteriaceae</taxon>
        <taxon>Terriglobus</taxon>
    </lineage>
</organism>